<dbReference type="Proteomes" id="UP001201980">
    <property type="component" value="Unassembled WGS sequence"/>
</dbReference>
<feature type="domain" description="Protein kinase" evidence="1">
    <location>
        <begin position="23"/>
        <end position="328"/>
    </location>
</feature>
<dbReference type="AlphaFoldDB" id="A0AAD5WRU1"/>
<dbReference type="GO" id="GO:0005634">
    <property type="term" value="C:nucleus"/>
    <property type="evidence" value="ECO:0007669"/>
    <property type="project" value="TreeGrafter"/>
</dbReference>
<dbReference type="PANTHER" id="PTHR44167:SF24">
    <property type="entry name" value="SERINE_THREONINE-PROTEIN KINASE CHK2"/>
    <property type="match status" value="1"/>
</dbReference>
<dbReference type="PROSITE" id="PS50011">
    <property type="entry name" value="PROTEIN_KINASE_DOM"/>
    <property type="match status" value="1"/>
</dbReference>
<dbReference type="Pfam" id="PF00069">
    <property type="entry name" value="Pkinase"/>
    <property type="match status" value="1"/>
</dbReference>
<reference evidence="2" key="1">
    <citation type="submission" date="2022-07" db="EMBL/GenBank/DDBJ databases">
        <title>Draft genome sequence of Zalerion maritima ATCC 34329, a (micro)plastics degrading marine fungus.</title>
        <authorList>
            <person name="Paco A."/>
            <person name="Goncalves M.F.M."/>
            <person name="Rocha-Santos T.A.P."/>
            <person name="Alves A."/>
        </authorList>
    </citation>
    <scope>NUCLEOTIDE SEQUENCE</scope>
    <source>
        <strain evidence="2">ATCC 34329</strain>
    </source>
</reference>
<dbReference type="CDD" id="cd00180">
    <property type="entry name" value="PKc"/>
    <property type="match status" value="1"/>
</dbReference>
<dbReference type="GO" id="GO:0044773">
    <property type="term" value="P:mitotic DNA damage checkpoint signaling"/>
    <property type="evidence" value="ECO:0007669"/>
    <property type="project" value="TreeGrafter"/>
</dbReference>
<dbReference type="EMBL" id="JAKWBI020000204">
    <property type="protein sequence ID" value="KAJ2899200.1"/>
    <property type="molecule type" value="Genomic_DNA"/>
</dbReference>
<evidence type="ECO:0000313" key="2">
    <source>
        <dbReference type="EMBL" id="KAJ2899200.1"/>
    </source>
</evidence>
<accession>A0AAD5WRU1</accession>
<protein>
    <submittedName>
        <fullName evidence="2">Kinase-like protein</fullName>
    </submittedName>
</protein>
<dbReference type="GO" id="GO:0004674">
    <property type="term" value="F:protein serine/threonine kinase activity"/>
    <property type="evidence" value="ECO:0007669"/>
    <property type="project" value="TreeGrafter"/>
</dbReference>
<dbReference type="PANTHER" id="PTHR44167">
    <property type="entry name" value="OVARIAN-SPECIFIC SERINE/THREONINE-PROTEIN KINASE LOK-RELATED"/>
    <property type="match status" value="1"/>
</dbReference>
<dbReference type="Gene3D" id="1.10.510.10">
    <property type="entry name" value="Transferase(Phosphotransferase) domain 1"/>
    <property type="match status" value="1"/>
</dbReference>
<keyword evidence="2" id="KW-0808">Transferase</keyword>
<evidence type="ECO:0000259" key="1">
    <source>
        <dbReference type="PROSITE" id="PS50011"/>
    </source>
</evidence>
<keyword evidence="3" id="KW-1185">Reference proteome</keyword>
<keyword evidence="2" id="KW-0418">Kinase</keyword>
<sequence>MVLAFSMPTLNRLFTIELSLARLLGITGTSAGRGGSTNTACSKSIIIAHPVSSLQSTLAPRTLVLPPPSLESALVFFLKSPPEPNVESAQIKKLGEKARLAFSVEEPILKRLGDHPRIVQYVGKQNRGILLGEASHGNLQAYLDAENSSISIYQRKRWCRQAAEAVAYIHSRGVIRADMRPENFLVHKRSPGCLELLLCDFGGATCGKLALDGNQLPDGPFYDPTQGIDRSPALDIFSLGSVFYTILTGLWPYRSLGGFFGSVEEMIDYNCKVDGFFRQKQYPSVAGLIGGNIILDCGTKRHRTAEEVLQAWDRELMDNGDEKTETCS</sequence>
<gene>
    <name evidence="2" type="ORF">MKZ38_003343</name>
</gene>
<name>A0AAD5WRU1_9PEZI</name>
<comment type="caution">
    <text evidence="2">The sequence shown here is derived from an EMBL/GenBank/DDBJ whole genome shotgun (WGS) entry which is preliminary data.</text>
</comment>
<dbReference type="SMART" id="SM00220">
    <property type="entry name" value="S_TKc"/>
    <property type="match status" value="1"/>
</dbReference>
<dbReference type="InterPro" id="IPR000719">
    <property type="entry name" value="Prot_kinase_dom"/>
</dbReference>
<dbReference type="InterPro" id="IPR011009">
    <property type="entry name" value="Kinase-like_dom_sf"/>
</dbReference>
<evidence type="ECO:0000313" key="3">
    <source>
        <dbReference type="Proteomes" id="UP001201980"/>
    </source>
</evidence>
<dbReference type="GO" id="GO:0005524">
    <property type="term" value="F:ATP binding"/>
    <property type="evidence" value="ECO:0007669"/>
    <property type="project" value="InterPro"/>
</dbReference>
<proteinExistence type="predicted"/>
<organism evidence="2 3">
    <name type="scientific">Zalerion maritima</name>
    <dbReference type="NCBI Taxonomy" id="339359"/>
    <lineage>
        <taxon>Eukaryota</taxon>
        <taxon>Fungi</taxon>
        <taxon>Dikarya</taxon>
        <taxon>Ascomycota</taxon>
        <taxon>Pezizomycotina</taxon>
        <taxon>Sordariomycetes</taxon>
        <taxon>Lulworthiomycetidae</taxon>
        <taxon>Lulworthiales</taxon>
        <taxon>Lulworthiaceae</taxon>
        <taxon>Zalerion</taxon>
    </lineage>
</organism>
<dbReference type="SUPFAM" id="SSF56112">
    <property type="entry name" value="Protein kinase-like (PK-like)"/>
    <property type="match status" value="1"/>
</dbReference>